<feature type="region of interest" description="Disordered" evidence="1">
    <location>
        <begin position="687"/>
        <end position="721"/>
    </location>
</feature>
<organism evidence="2 3">
    <name type="scientific">Rhodopirellula halodulae</name>
    <dbReference type="NCBI Taxonomy" id="2894198"/>
    <lineage>
        <taxon>Bacteria</taxon>
        <taxon>Pseudomonadati</taxon>
        <taxon>Planctomycetota</taxon>
        <taxon>Planctomycetia</taxon>
        <taxon>Pirellulales</taxon>
        <taxon>Pirellulaceae</taxon>
        <taxon>Rhodopirellula</taxon>
    </lineage>
</organism>
<evidence type="ECO:0000256" key="1">
    <source>
        <dbReference type="SAM" id="MobiDB-lite"/>
    </source>
</evidence>
<dbReference type="RefSeq" id="WP_230276933.1">
    <property type="nucleotide sequence ID" value="NZ_JAJKFW010000064.1"/>
</dbReference>
<feature type="region of interest" description="Disordered" evidence="1">
    <location>
        <begin position="837"/>
        <end position="886"/>
    </location>
</feature>
<name>A0ABS8NP01_9BACT</name>
<keyword evidence="3" id="KW-1185">Reference proteome</keyword>
<dbReference type="EMBL" id="JAJKFW010000064">
    <property type="protein sequence ID" value="MCC9645308.1"/>
    <property type="molecule type" value="Genomic_DNA"/>
</dbReference>
<evidence type="ECO:0000313" key="2">
    <source>
        <dbReference type="EMBL" id="MCC9645308.1"/>
    </source>
</evidence>
<reference evidence="2" key="1">
    <citation type="submission" date="2021-11" db="EMBL/GenBank/DDBJ databases">
        <title>Genome sequence.</title>
        <authorList>
            <person name="Sun Q."/>
        </authorList>
    </citation>
    <scope>NUCLEOTIDE SEQUENCE</scope>
    <source>
        <strain evidence="2">JC740</strain>
    </source>
</reference>
<protein>
    <submittedName>
        <fullName evidence="2">Uncharacterized protein</fullName>
    </submittedName>
</protein>
<dbReference type="Proteomes" id="UP001430306">
    <property type="component" value="Unassembled WGS sequence"/>
</dbReference>
<evidence type="ECO:0000313" key="3">
    <source>
        <dbReference type="Proteomes" id="UP001430306"/>
    </source>
</evidence>
<proteinExistence type="predicted"/>
<sequence length="1132" mass="123349">MIGQDGKNVGQTPIANRVFREILGRVRTGAMVLCLLGWMGFSSALAETHEKIVVLTRQGMTWCELDDSVIRFRLQGEIDNSPQGTDASTANESAVGHTGRLDVRSVRENKLVGQVALSPETVSESITIDQPGIYDIQMRVTRDRGTWQRWLRLDALSDSNATQVVRSWTLVVFPNKTSEVEDHPAQQASAGDVRSMVRLDAATLRQWADSIDPSSIEEDRSLLHWSWRGDAGNLSVPTLTWQKRWNAVQREINSLRALGFQHFVLPIVEPGSETKIESARADNIAAGADSQSVVTADGDSPYRPERMLDASTSENSMLVRMAAAEIVRAGGQVWLQPPRLPCGALADELVPRWNAFWGQGSAAGFVLRWQCDTIRCRQCGFAHGTDALRPIVASLGQQRMVLIEGAADESFSSTDSNSKAVALRDQLQQLRRDDTMPEAENVWVVSDLRREAWPRLNSSLTTASHSAGRTGNGIWLGIRKDDLEDAKGGDAANNQTVEPPQSDSIDDQWLSLWDNIQISREGAADSPVIVDTEMLSTDCGRTAAQLWNRWSGPMKDVPAKVSATSQTNLDGLVTVSRHVPSHSLLLVNRSPWAMKVTLATTESTRWVGKAPAEEDALNWIVPEQTSLGATLEIPPRQMVVCRTEGQLPQQLAWTGYVNDPAKMMPLITEQVTMVVEHVGLLSELNRLPRPSLLGTGPNEPRGDAPGSPPEAPMKSSIDRWNPGRVIQASTTLLRSPKPKSRVWALLPPESLLSNGGFEQENLVDQVESTSGRVSIPNWMHAQHPADAVRLDPRAAYRGQRSVRLAGRDASGTQAWLISKNIQSPVAGRIAVSMAVRGLRPNPSPTDEPRVKGMPLQANPASRVPSRGDAWPVGGKPSSAAAASKSAQDDLSTTLVMRVAVEGSLGGQPYRYSKEINVPTDGKWQDTNVVLEWLDVNVAKAEDLRITIDNLSDGTIWVDEVYVTDWFASRSERAEIQSLAYLAVQGLQRNDVKAPAKLLNHFWAKQLLQFAKQRSVDSRRAESALPAKPAFGGEEVTEASLASDAATALSEVSSAVSGSIARNPLSGKPLASGWTNTWSMSGTLPAAPTAAVKEGGLQTPIQSSSTPAGVDPPMQRPGVTDRIRNWLPQPLRF</sequence>
<gene>
    <name evidence="2" type="ORF">LOC71_23765</name>
</gene>
<feature type="region of interest" description="Disordered" evidence="1">
    <location>
        <begin position="1090"/>
        <end position="1132"/>
    </location>
</feature>
<accession>A0ABS8NP01</accession>
<comment type="caution">
    <text evidence="2">The sequence shown here is derived from an EMBL/GenBank/DDBJ whole genome shotgun (WGS) entry which is preliminary data.</text>
</comment>